<evidence type="ECO:0000313" key="1">
    <source>
        <dbReference type="EMBL" id="MEQ2473587.1"/>
    </source>
</evidence>
<proteinExistence type="predicted"/>
<evidence type="ECO:0000313" key="2">
    <source>
        <dbReference type="Proteomes" id="UP001438008"/>
    </source>
</evidence>
<keyword evidence="2" id="KW-1185">Reference proteome</keyword>
<reference evidence="1 2" key="1">
    <citation type="submission" date="2024-03" db="EMBL/GenBank/DDBJ databases">
        <title>Human intestinal bacterial collection.</title>
        <authorList>
            <person name="Pauvert C."/>
            <person name="Hitch T.C.A."/>
            <person name="Clavel T."/>
        </authorList>
    </citation>
    <scope>NUCLEOTIDE SEQUENCE [LARGE SCALE GENOMIC DNA]</scope>
    <source>
        <strain evidence="1 2">CLA-AA-H132</strain>
    </source>
</reference>
<dbReference type="Proteomes" id="UP001438008">
    <property type="component" value="Unassembled WGS sequence"/>
</dbReference>
<gene>
    <name evidence="1" type="ORF">WMO29_13975</name>
</gene>
<dbReference type="EMBL" id="JBBMFE010000015">
    <property type="protein sequence ID" value="MEQ2473587.1"/>
    <property type="molecule type" value="Genomic_DNA"/>
</dbReference>
<comment type="caution">
    <text evidence="1">The sequence shown here is derived from an EMBL/GenBank/DDBJ whole genome shotgun (WGS) entry which is preliminary data.</text>
</comment>
<name>A0ABV1FKH2_9FIRM</name>
<accession>A0ABV1FKH2</accession>
<sequence length="161" mass="18836">MSRKNIASMNLSSPNLVNVCIDTLENGEIRGRMYHYYGEQPVRFESILQLLKQMEALFDGIAFPQASTRSRSFRKQSAAEVPYNIEKRPERRTDEEQLTGQRGRLATLLIQVGYRQNSTWEGEALWLEQNEKKEFWNELELLQLLELALQECKIQVNEVKK</sequence>
<dbReference type="RefSeq" id="WP_349165191.1">
    <property type="nucleotide sequence ID" value="NZ_JBBMFE010000015.1"/>
</dbReference>
<organism evidence="1 2">
    <name type="scientific">Laedolimicola intestinihominis</name>
    <dbReference type="NCBI Taxonomy" id="3133166"/>
    <lineage>
        <taxon>Bacteria</taxon>
        <taxon>Bacillati</taxon>
        <taxon>Bacillota</taxon>
        <taxon>Clostridia</taxon>
        <taxon>Lachnospirales</taxon>
        <taxon>Lachnospiraceae</taxon>
        <taxon>Laedolimicola</taxon>
    </lineage>
</organism>
<protein>
    <submittedName>
        <fullName evidence="1">Uncharacterized protein</fullName>
    </submittedName>
</protein>